<reference evidence="2" key="1">
    <citation type="submission" date="2023-05" db="EMBL/GenBank/DDBJ databases">
        <authorList>
            <person name="Stuckert A."/>
        </authorList>
    </citation>
    <scope>NUCLEOTIDE SEQUENCE</scope>
</reference>
<dbReference type="Proteomes" id="UP001162483">
    <property type="component" value="Unassembled WGS sequence"/>
</dbReference>
<feature type="chain" id="PRO_5045392154" evidence="1">
    <location>
        <begin position="21"/>
        <end position="127"/>
    </location>
</feature>
<dbReference type="EMBL" id="CATNWA010016502">
    <property type="protein sequence ID" value="CAI9593248.1"/>
    <property type="molecule type" value="Genomic_DNA"/>
</dbReference>
<evidence type="ECO:0000256" key="1">
    <source>
        <dbReference type="SAM" id="SignalP"/>
    </source>
</evidence>
<proteinExistence type="predicted"/>
<accession>A0ABN9F884</accession>
<gene>
    <name evidence="2" type="ORF">SPARVUS_LOCUS11508649</name>
</gene>
<comment type="caution">
    <text evidence="2">The sequence shown here is derived from an EMBL/GenBank/DDBJ whole genome shotgun (WGS) entry which is preliminary data.</text>
</comment>
<sequence>MDRGLTVFILGLGIAAQTTTTTVLQMNVYTEVSVAPSQLETTQIVSHPLIVTSDVPLRCAITAEKNVTRCTELSINPCPDPELLVTVFANTSYNDKTYNYSRTVNGGVQLKIIIDNGINITTQDMNE</sequence>
<feature type="non-terminal residue" evidence="2">
    <location>
        <position position="127"/>
    </location>
</feature>
<evidence type="ECO:0000313" key="3">
    <source>
        <dbReference type="Proteomes" id="UP001162483"/>
    </source>
</evidence>
<organism evidence="2 3">
    <name type="scientific">Staurois parvus</name>
    <dbReference type="NCBI Taxonomy" id="386267"/>
    <lineage>
        <taxon>Eukaryota</taxon>
        <taxon>Metazoa</taxon>
        <taxon>Chordata</taxon>
        <taxon>Craniata</taxon>
        <taxon>Vertebrata</taxon>
        <taxon>Euteleostomi</taxon>
        <taxon>Amphibia</taxon>
        <taxon>Batrachia</taxon>
        <taxon>Anura</taxon>
        <taxon>Neobatrachia</taxon>
        <taxon>Ranoidea</taxon>
        <taxon>Ranidae</taxon>
        <taxon>Staurois</taxon>
    </lineage>
</organism>
<evidence type="ECO:0000313" key="2">
    <source>
        <dbReference type="EMBL" id="CAI9593248.1"/>
    </source>
</evidence>
<keyword evidence="3" id="KW-1185">Reference proteome</keyword>
<protein>
    <submittedName>
        <fullName evidence="2">Uncharacterized protein</fullName>
    </submittedName>
</protein>
<name>A0ABN9F884_9NEOB</name>
<keyword evidence="1" id="KW-0732">Signal</keyword>
<feature type="signal peptide" evidence="1">
    <location>
        <begin position="1"/>
        <end position="20"/>
    </location>
</feature>